<feature type="transmembrane region" description="Helical" evidence="8">
    <location>
        <begin position="397"/>
        <end position="415"/>
    </location>
</feature>
<name>A0A9D2HBD6_9BACT</name>
<feature type="region of interest" description="Disordered" evidence="7">
    <location>
        <begin position="285"/>
        <end position="310"/>
    </location>
</feature>
<sequence>MQQAAQSRLLTAFLSALSITAAFGLAFWWNLDKPFWAGFSALVVSLSTLGQSIQKGLLRMVGTVTGAAAGLILYFFWGQLRWPMLVMLCLYILLMVFLLLRSRQSSYFFYTSAIVAILIVVQSRGGDTPFTVAVDRMQETLLGILVYTVLALLLWPRSSLEALKAGVFRITAGFGGLLAARRAPGADAANPVELNLYQAARDAVKLTEGLLPAARLESYEVRHNLPEWTSFLQLSRQLINLQQDFMLRMERLPEADRSRFFPHLTEDLDALAEQYAALGAWRPVGEKTGQGENEVPRGQAEAVPPSVSRSGAEDDILRRDLVLRVDETSVRAAAPLEVNAVYALRDNFSRQSQTAVALGESLRFLLESGGTRAERRAARAEGGDAPEWFTLAQMRQVADAAVLYWLSVLVWIYLYPPGSTGTAFVEMSLMVGLVGFLAGRIDPVQVMAAFGLGVVVAGILYLLVMPLMTSFSLLGPLMFAVCFAASYLFYLPAQGVMRTGVILPWFALSGLTNVRVFDVSLFINGALTLMLCAALIALVFYLTQGGHPARLFLKRQRRFLRAAALRVGELAAKPEGRRGPGRLLTRARELWAAKLLRDLPPELMTLAFAFDEEEQGLDRQSVKLLALDSYGLSRRLLTLMPDGGKAGGAGLDVLCVKLPALAPDTGKAEPLSDLAVLRAAYAQVKAALDQAPPERDVRACAEFADALQTYLTSVERVDWNKLAVEAF</sequence>
<keyword evidence="6 8" id="KW-0472">Membrane</keyword>
<evidence type="ECO:0000256" key="6">
    <source>
        <dbReference type="ARBA" id="ARBA00023136"/>
    </source>
</evidence>
<feature type="transmembrane region" description="Helical" evidence="8">
    <location>
        <begin position="57"/>
        <end position="76"/>
    </location>
</feature>
<keyword evidence="5 8" id="KW-1133">Transmembrane helix</keyword>
<feature type="transmembrane region" description="Helical" evidence="8">
    <location>
        <begin position="522"/>
        <end position="542"/>
    </location>
</feature>
<dbReference type="PANTHER" id="PTHR30509:SF9">
    <property type="entry name" value="MULTIDRUG RESISTANCE PROTEIN MDTO"/>
    <property type="match status" value="1"/>
</dbReference>
<comment type="subcellular location">
    <subcellularLocation>
        <location evidence="1">Cell membrane</location>
        <topology evidence="1">Multi-pass membrane protein</topology>
    </subcellularLocation>
</comment>
<evidence type="ECO:0000313" key="9">
    <source>
        <dbReference type="EMBL" id="HJA08038.1"/>
    </source>
</evidence>
<evidence type="ECO:0000256" key="1">
    <source>
        <dbReference type="ARBA" id="ARBA00004651"/>
    </source>
</evidence>
<keyword evidence="3" id="KW-1003">Cell membrane</keyword>
<dbReference type="PANTHER" id="PTHR30509">
    <property type="entry name" value="P-HYDROXYBENZOIC ACID EFFLUX PUMP SUBUNIT-RELATED"/>
    <property type="match status" value="1"/>
</dbReference>
<comment type="caution">
    <text evidence="9">The sequence shown here is derived from an EMBL/GenBank/DDBJ whole genome shotgun (WGS) entry which is preliminary data.</text>
</comment>
<evidence type="ECO:0000256" key="4">
    <source>
        <dbReference type="ARBA" id="ARBA00022692"/>
    </source>
</evidence>
<organism evidence="9 10">
    <name type="scientific">Candidatus Mailhella merdigallinarum</name>
    <dbReference type="NCBI Taxonomy" id="2838658"/>
    <lineage>
        <taxon>Bacteria</taxon>
        <taxon>Pseudomonadati</taxon>
        <taxon>Thermodesulfobacteriota</taxon>
        <taxon>Desulfovibrionia</taxon>
        <taxon>Desulfovibrionales</taxon>
        <taxon>Desulfovibrionaceae</taxon>
        <taxon>Mailhella</taxon>
    </lineage>
</organism>
<keyword evidence="4 8" id="KW-0812">Transmembrane</keyword>
<dbReference type="GO" id="GO:0005886">
    <property type="term" value="C:plasma membrane"/>
    <property type="evidence" value="ECO:0007669"/>
    <property type="project" value="UniProtKB-SubCell"/>
</dbReference>
<evidence type="ECO:0000256" key="7">
    <source>
        <dbReference type="SAM" id="MobiDB-lite"/>
    </source>
</evidence>
<evidence type="ECO:0000313" key="10">
    <source>
        <dbReference type="Proteomes" id="UP000824225"/>
    </source>
</evidence>
<reference evidence="9" key="2">
    <citation type="submission" date="2021-04" db="EMBL/GenBank/DDBJ databases">
        <authorList>
            <person name="Gilroy R."/>
        </authorList>
    </citation>
    <scope>NUCLEOTIDE SEQUENCE</scope>
    <source>
        <strain evidence="9">CHK186-16707</strain>
    </source>
</reference>
<reference evidence="9" key="1">
    <citation type="journal article" date="2021" name="PeerJ">
        <title>Extensive microbial diversity within the chicken gut microbiome revealed by metagenomics and culture.</title>
        <authorList>
            <person name="Gilroy R."/>
            <person name="Ravi A."/>
            <person name="Getino M."/>
            <person name="Pursley I."/>
            <person name="Horton D.L."/>
            <person name="Alikhan N.F."/>
            <person name="Baker D."/>
            <person name="Gharbi K."/>
            <person name="Hall N."/>
            <person name="Watson M."/>
            <person name="Adriaenssens E.M."/>
            <person name="Foster-Nyarko E."/>
            <person name="Jarju S."/>
            <person name="Secka A."/>
            <person name="Antonio M."/>
            <person name="Oren A."/>
            <person name="Chaudhuri R.R."/>
            <person name="La Ragione R."/>
            <person name="Hildebrand F."/>
            <person name="Pallen M.J."/>
        </authorList>
    </citation>
    <scope>NUCLEOTIDE SEQUENCE</scope>
    <source>
        <strain evidence="9">CHK186-16707</strain>
    </source>
</reference>
<feature type="transmembrane region" description="Helical" evidence="8">
    <location>
        <begin position="446"/>
        <end position="464"/>
    </location>
</feature>
<feature type="transmembrane region" description="Helical" evidence="8">
    <location>
        <begin position="470"/>
        <end position="489"/>
    </location>
</feature>
<gene>
    <name evidence="9" type="ORF">H9962_02435</name>
</gene>
<protein>
    <submittedName>
        <fullName evidence="9">FUSC family protein</fullName>
    </submittedName>
</protein>
<keyword evidence="2" id="KW-0813">Transport</keyword>
<feature type="transmembrane region" description="Helical" evidence="8">
    <location>
        <begin position="107"/>
        <end position="125"/>
    </location>
</feature>
<dbReference type="InterPro" id="IPR006726">
    <property type="entry name" value="PHBA_efflux_AaeB/fusaric-R"/>
</dbReference>
<accession>A0A9D2HBD6</accession>
<feature type="transmembrane region" description="Helical" evidence="8">
    <location>
        <begin position="496"/>
        <end position="516"/>
    </location>
</feature>
<evidence type="ECO:0000256" key="3">
    <source>
        <dbReference type="ARBA" id="ARBA00022475"/>
    </source>
</evidence>
<evidence type="ECO:0000256" key="2">
    <source>
        <dbReference type="ARBA" id="ARBA00022448"/>
    </source>
</evidence>
<dbReference type="AlphaFoldDB" id="A0A9D2HBD6"/>
<dbReference type="Proteomes" id="UP000824225">
    <property type="component" value="Unassembled WGS sequence"/>
</dbReference>
<feature type="transmembrane region" description="Helical" evidence="8">
    <location>
        <begin position="137"/>
        <end position="155"/>
    </location>
</feature>
<evidence type="ECO:0000256" key="5">
    <source>
        <dbReference type="ARBA" id="ARBA00022989"/>
    </source>
</evidence>
<feature type="transmembrane region" description="Helical" evidence="8">
    <location>
        <begin position="82"/>
        <end position="100"/>
    </location>
</feature>
<dbReference type="GO" id="GO:0022857">
    <property type="term" value="F:transmembrane transporter activity"/>
    <property type="evidence" value="ECO:0007669"/>
    <property type="project" value="InterPro"/>
</dbReference>
<evidence type="ECO:0000256" key="8">
    <source>
        <dbReference type="SAM" id="Phobius"/>
    </source>
</evidence>
<feature type="transmembrane region" description="Helical" evidence="8">
    <location>
        <begin position="34"/>
        <end position="50"/>
    </location>
</feature>
<dbReference type="Pfam" id="PF04632">
    <property type="entry name" value="FUSC"/>
    <property type="match status" value="1"/>
</dbReference>
<proteinExistence type="predicted"/>
<dbReference type="EMBL" id="DXAN01000004">
    <property type="protein sequence ID" value="HJA08038.1"/>
    <property type="molecule type" value="Genomic_DNA"/>
</dbReference>